<evidence type="ECO:0000313" key="1">
    <source>
        <dbReference type="EMBL" id="MVO08371.1"/>
    </source>
</evidence>
<evidence type="ECO:0000313" key="2">
    <source>
        <dbReference type="Proteomes" id="UP000431264"/>
    </source>
</evidence>
<reference evidence="2" key="1">
    <citation type="submission" date="2019-05" db="EMBL/GenBank/DDBJ databases">
        <title>Flavobacterium profundi sp. nov., isolated from a deep-sea seamount.</title>
        <authorList>
            <person name="Zhang D.-C."/>
        </authorList>
    </citation>
    <scope>NUCLEOTIDE SEQUENCE [LARGE SCALE GENOMIC DNA]</scope>
    <source>
        <strain evidence="2">TP390</strain>
    </source>
</reference>
<organism evidence="1 2">
    <name type="scientific">Flavobacterium profundi</name>
    <dbReference type="NCBI Taxonomy" id="1774945"/>
    <lineage>
        <taxon>Bacteria</taxon>
        <taxon>Pseudomonadati</taxon>
        <taxon>Bacteroidota</taxon>
        <taxon>Flavobacteriia</taxon>
        <taxon>Flavobacteriales</taxon>
        <taxon>Flavobacteriaceae</taxon>
        <taxon>Flavobacterium</taxon>
    </lineage>
</organism>
<gene>
    <name evidence="1" type="ORF">GOQ30_04230</name>
</gene>
<protein>
    <submittedName>
        <fullName evidence="1">Uncharacterized protein</fullName>
    </submittedName>
</protein>
<proteinExistence type="predicted"/>
<sequence length="213" mass="25186">MEIAEFEKNLTLSTDYLNSTIELNDKIKSYEALGIKTPTIIQETLIDINISANLVYVYTDCIAIGKSFNTSNLFLYQLFFIKSIIRTVHEGFRIIKKYETRFFIEDLENDKVKEVTNLRKVFKKKFNLEIIQENRNKIGSHYPEDFMEHYNTIKNIDVKLTLEMFFAFLLIITKINDYLIFERFSHAKLNQVFAPYFKDVEEKLTILGNQENS</sequence>
<dbReference type="EMBL" id="WQLW01000002">
    <property type="protein sequence ID" value="MVO08371.1"/>
    <property type="molecule type" value="Genomic_DNA"/>
</dbReference>
<dbReference type="AlphaFoldDB" id="A0A6I4IK40"/>
<comment type="caution">
    <text evidence="1">The sequence shown here is derived from an EMBL/GenBank/DDBJ whole genome shotgun (WGS) entry which is preliminary data.</text>
</comment>
<keyword evidence="2" id="KW-1185">Reference proteome</keyword>
<name>A0A6I4IK40_9FLAO</name>
<dbReference type="Proteomes" id="UP000431264">
    <property type="component" value="Unassembled WGS sequence"/>
</dbReference>
<dbReference type="RefSeq" id="WP_140996762.1">
    <property type="nucleotide sequence ID" value="NZ_VDCZ01000002.1"/>
</dbReference>
<accession>A0A6I4IK40</accession>